<sequence>MAFQYQPDTSVAEWVVRSGTPDIQLILFGPAVYDGYARLRFIPDPDEPGQREADVRLPYDHPAEIEQTRRALRTLSRFTSTPEDCYFCLWDGYSDVNLPPQAPGDGLFTLPYRRYAIVRGAVADLAEWEATFGSGGPIAPPAFVWPADHSWCFASDVDPHWAGIGATPAAVDALVDDPEIDVVRAQPAETQPTYR</sequence>
<keyword evidence="2" id="KW-1185">Reference proteome</keyword>
<gene>
    <name evidence="1" type="ORF">GCM10022222_16180</name>
</gene>
<evidence type="ECO:0000313" key="2">
    <source>
        <dbReference type="Proteomes" id="UP001500689"/>
    </source>
</evidence>
<evidence type="ECO:0000313" key="1">
    <source>
        <dbReference type="EMBL" id="GAA3533618.1"/>
    </source>
</evidence>
<comment type="caution">
    <text evidence="1">The sequence shown here is derived from an EMBL/GenBank/DDBJ whole genome shotgun (WGS) entry which is preliminary data.</text>
</comment>
<reference evidence="2" key="1">
    <citation type="journal article" date="2019" name="Int. J. Syst. Evol. Microbiol.">
        <title>The Global Catalogue of Microorganisms (GCM) 10K type strain sequencing project: providing services to taxonomists for standard genome sequencing and annotation.</title>
        <authorList>
            <consortium name="The Broad Institute Genomics Platform"/>
            <consortium name="The Broad Institute Genome Sequencing Center for Infectious Disease"/>
            <person name="Wu L."/>
            <person name="Ma J."/>
        </authorList>
    </citation>
    <scope>NUCLEOTIDE SEQUENCE [LARGE SCALE GENOMIC DNA]</scope>
    <source>
        <strain evidence="2">JCM 16898</strain>
    </source>
</reference>
<protein>
    <submittedName>
        <fullName evidence="1">Uncharacterized protein</fullName>
    </submittedName>
</protein>
<dbReference type="EMBL" id="BAAAZN010000003">
    <property type="protein sequence ID" value="GAA3533618.1"/>
    <property type="molecule type" value="Genomic_DNA"/>
</dbReference>
<name>A0ABP6VEJ9_9PSEU</name>
<organism evidence="1 2">
    <name type="scientific">Amycolatopsis ultiminotia</name>
    <dbReference type="NCBI Taxonomy" id="543629"/>
    <lineage>
        <taxon>Bacteria</taxon>
        <taxon>Bacillati</taxon>
        <taxon>Actinomycetota</taxon>
        <taxon>Actinomycetes</taxon>
        <taxon>Pseudonocardiales</taxon>
        <taxon>Pseudonocardiaceae</taxon>
        <taxon>Amycolatopsis</taxon>
    </lineage>
</organism>
<proteinExistence type="predicted"/>
<dbReference type="RefSeq" id="WP_344857014.1">
    <property type="nucleotide sequence ID" value="NZ_BAAAZN010000003.1"/>
</dbReference>
<dbReference type="Proteomes" id="UP001500689">
    <property type="component" value="Unassembled WGS sequence"/>
</dbReference>
<accession>A0ABP6VEJ9</accession>